<comment type="caution">
    <text evidence="3">The sequence shown here is derived from an EMBL/GenBank/DDBJ whole genome shotgun (WGS) entry which is preliminary data.</text>
</comment>
<organism evidence="3 4">
    <name type="scientific">Sutterella seckii</name>
    <dbReference type="NCBI Taxonomy" id="1944635"/>
    <lineage>
        <taxon>Bacteria</taxon>
        <taxon>Pseudomonadati</taxon>
        <taxon>Pseudomonadota</taxon>
        <taxon>Betaproteobacteria</taxon>
        <taxon>Burkholderiales</taxon>
        <taxon>Sutterellaceae</taxon>
        <taxon>Sutterella</taxon>
    </lineage>
</organism>
<evidence type="ECO:0000313" key="4">
    <source>
        <dbReference type="Proteomes" id="UP000430564"/>
    </source>
</evidence>
<evidence type="ECO:0000313" key="3">
    <source>
        <dbReference type="EMBL" id="KAB7656403.1"/>
    </source>
</evidence>
<dbReference type="InterPro" id="IPR027417">
    <property type="entry name" value="P-loop_NTPase"/>
</dbReference>
<dbReference type="PANTHER" id="PTHR34704">
    <property type="entry name" value="ATPASE"/>
    <property type="match status" value="1"/>
</dbReference>
<evidence type="ECO:0000259" key="1">
    <source>
        <dbReference type="Pfam" id="PF01637"/>
    </source>
</evidence>
<dbReference type="GO" id="GO:0005524">
    <property type="term" value="F:ATP binding"/>
    <property type="evidence" value="ECO:0007669"/>
    <property type="project" value="InterPro"/>
</dbReference>
<dbReference type="PANTHER" id="PTHR34704:SF1">
    <property type="entry name" value="ATPASE"/>
    <property type="match status" value="1"/>
</dbReference>
<name>A0A6I1EQR4_9BURK</name>
<gene>
    <name evidence="3" type="ORF">GBM95_09000</name>
</gene>
<accession>A0A6I1EQR4</accession>
<dbReference type="Pfam" id="PF03008">
    <property type="entry name" value="DUF234"/>
    <property type="match status" value="1"/>
</dbReference>
<feature type="domain" description="ATPase" evidence="1">
    <location>
        <begin position="6"/>
        <end position="216"/>
    </location>
</feature>
<dbReference type="EMBL" id="WEHX01000072">
    <property type="protein sequence ID" value="KAB7656403.1"/>
    <property type="molecule type" value="Genomic_DNA"/>
</dbReference>
<dbReference type="AlphaFoldDB" id="A0A6I1EQR4"/>
<reference evidence="3 4" key="1">
    <citation type="submission" date="2019-10" db="EMBL/GenBank/DDBJ databases">
        <title>Genome diversity of Sutterella seckii.</title>
        <authorList>
            <person name="Chaplin A.V."/>
            <person name="Sokolova S.R."/>
            <person name="Mosin K.A."/>
            <person name="Ivanova E.L."/>
            <person name="Kochetkova T.O."/>
            <person name="Goltsov A.Y."/>
            <person name="Trofimov D.Y."/>
            <person name="Efimov B.A."/>
        </authorList>
    </citation>
    <scope>NUCLEOTIDE SEQUENCE [LARGE SCALE GENOMIC DNA]</scope>
    <source>
        <strain evidence="3 4">ASD393</strain>
    </source>
</reference>
<dbReference type="OrthoDB" id="9155858at2"/>
<protein>
    <submittedName>
        <fullName evidence="3">AAA family ATPase</fullName>
    </submittedName>
</protein>
<evidence type="ECO:0000259" key="2">
    <source>
        <dbReference type="Pfam" id="PF03008"/>
    </source>
</evidence>
<dbReference type="SUPFAM" id="SSF52540">
    <property type="entry name" value="P-loop containing nucleoside triphosphate hydrolases"/>
    <property type="match status" value="1"/>
</dbReference>
<dbReference type="InterPro" id="IPR004256">
    <property type="entry name" value="DUF234"/>
</dbReference>
<proteinExistence type="predicted"/>
<dbReference type="Pfam" id="PF01637">
    <property type="entry name" value="ATPase_2"/>
    <property type="match status" value="1"/>
</dbReference>
<dbReference type="InterPro" id="IPR011579">
    <property type="entry name" value="ATPase_dom"/>
</dbReference>
<dbReference type="Gene3D" id="3.40.50.300">
    <property type="entry name" value="P-loop containing nucleotide triphosphate hydrolases"/>
    <property type="match status" value="1"/>
</dbReference>
<dbReference type="Proteomes" id="UP000430564">
    <property type="component" value="Unassembled WGS sequence"/>
</dbReference>
<feature type="domain" description="DUF234" evidence="2">
    <location>
        <begin position="326"/>
        <end position="413"/>
    </location>
</feature>
<sequence length="460" mass="52547">MSNMKFYGRDQEIAALTNELRLAETSSRLAVITGRRRVGKTRLILKVAEESGRPMLYFLCRRRYAEAELAQIWLDEVRETFGLSEEDGPRRLKLAEIVRFVMKLSREKPCVMILDECQELDYAAPAFWADLQGVWDREKDNSRLLLMMSGSGGAIVRRIFDDASEPLFGRRDLALTLRPFGPKLLREIFLDLRPQGTPEDLLTFYAVTGGVAHYVACLADAVPLARVDMVNLIFSESGNFLRTDGATLLSDELRVESAIYERILRAVARGAATWNEIGVRLGGKNIAGYMDRLEKQYGLLRKYSPMFSESTRGVRYGISDPYFRFWFRFIEPAQYQSLAARGNWEALRAICLDAPNQYTGRTLEDWYHDLFGASPKWTRTGRWWDRRGENEIDLIALNDLTGKAVIAEIKRNADKIDMRALAGKAAAFEKAEGRNLKKYERPELLGLSLENLLEEHPAYE</sequence>